<dbReference type="GO" id="GO:0015179">
    <property type="term" value="F:L-amino acid transmembrane transporter activity"/>
    <property type="evidence" value="ECO:0007669"/>
    <property type="project" value="TreeGrafter"/>
</dbReference>
<keyword evidence="3" id="KW-0813">Transport</keyword>
<protein>
    <recommendedName>
        <fullName evidence="9">Putative sodium-coupled neutral amino acid transporter 11</fullName>
    </recommendedName>
    <alternativeName>
        <fullName evidence="10">Solute carrier family 38 member 11</fullName>
    </alternativeName>
</protein>
<evidence type="ECO:0000256" key="7">
    <source>
        <dbReference type="ARBA" id="ARBA00023136"/>
    </source>
</evidence>
<keyword evidence="5" id="KW-0029">Amino-acid transport</keyword>
<keyword evidence="14" id="KW-1185">Reference proteome</keyword>
<evidence type="ECO:0000256" key="6">
    <source>
        <dbReference type="ARBA" id="ARBA00022989"/>
    </source>
</evidence>
<keyword evidence="7 11" id="KW-0472">Membrane</keyword>
<feature type="transmembrane region" description="Helical" evidence="11">
    <location>
        <begin position="144"/>
        <end position="168"/>
    </location>
</feature>
<feature type="transmembrane region" description="Helical" evidence="11">
    <location>
        <begin position="59"/>
        <end position="83"/>
    </location>
</feature>
<comment type="function">
    <text evidence="8">Putative sodium-dependent amino acid/proton antiporter.</text>
</comment>
<evidence type="ECO:0000256" key="10">
    <source>
        <dbReference type="ARBA" id="ARBA00041723"/>
    </source>
</evidence>
<accession>A0AAD9ITG9</accession>
<evidence type="ECO:0000259" key="12">
    <source>
        <dbReference type="Pfam" id="PF01490"/>
    </source>
</evidence>
<evidence type="ECO:0000313" key="14">
    <source>
        <dbReference type="Proteomes" id="UP001208570"/>
    </source>
</evidence>
<sequence length="266" mass="29600">MMLFRLHSLDILPTDNAWQFANTGVTRAIGILAFAYMCHHNSFLIYDSLIEPSAKRWGVVTHISIMFSMTCTLILGITGYATFTGYCQGDILENYCNKDDLMNVARFLFAGTIMLTYPIECFVTREVVEHAVFAFKQPPPLWRHIIITIVIVIVSVIVSMGTDCLGIVLELNGVLNAAPLAYIFPALCVMKLQNDRLLCWKNVPLILTASFGILVSVIGLIMAIIEIVNGVECSHGQDMPYCFSDEISLNYTNELKPLFSTTTPVA</sequence>
<dbReference type="PANTHER" id="PTHR22950">
    <property type="entry name" value="AMINO ACID TRANSPORTER"/>
    <property type="match status" value="1"/>
</dbReference>
<proteinExistence type="inferred from homology"/>
<comment type="similarity">
    <text evidence="2">Belongs to the amino acid/polyamine transporter 2 family.</text>
</comment>
<keyword evidence="6 11" id="KW-1133">Transmembrane helix</keyword>
<evidence type="ECO:0000256" key="1">
    <source>
        <dbReference type="ARBA" id="ARBA00004141"/>
    </source>
</evidence>
<dbReference type="AlphaFoldDB" id="A0AAD9ITG9"/>
<evidence type="ECO:0000256" key="8">
    <source>
        <dbReference type="ARBA" id="ARBA00037101"/>
    </source>
</evidence>
<feature type="domain" description="Amino acid transporter transmembrane" evidence="12">
    <location>
        <begin position="20"/>
        <end position="224"/>
    </location>
</feature>
<comment type="subcellular location">
    <subcellularLocation>
        <location evidence="1">Membrane</location>
        <topology evidence="1">Multi-pass membrane protein</topology>
    </subcellularLocation>
</comment>
<dbReference type="GO" id="GO:0016020">
    <property type="term" value="C:membrane"/>
    <property type="evidence" value="ECO:0007669"/>
    <property type="project" value="UniProtKB-SubCell"/>
</dbReference>
<dbReference type="EMBL" id="JAODUP010001425">
    <property type="protein sequence ID" value="KAK2140237.1"/>
    <property type="molecule type" value="Genomic_DNA"/>
</dbReference>
<evidence type="ECO:0000313" key="13">
    <source>
        <dbReference type="EMBL" id="KAK2140237.1"/>
    </source>
</evidence>
<evidence type="ECO:0000256" key="11">
    <source>
        <dbReference type="SAM" id="Phobius"/>
    </source>
</evidence>
<evidence type="ECO:0000256" key="2">
    <source>
        <dbReference type="ARBA" id="ARBA00008066"/>
    </source>
</evidence>
<feature type="transmembrane region" description="Helical" evidence="11">
    <location>
        <begin position="103"/>
        <end position="123"/>
    </location>
</feature>
<dbReference type="Proteomes" id="UP001208570">
    <property type="component" value="Unassembled WGS sequence"/>
</dbReference>
<name>A0AAD9ITG9_9ANNE</name>
<evidence type="ECO:0000256" key="9">
    <source>
        <dbReference type="ARBA" id="ARBA00040814"/>
    </source>
</evidence>
<evidence type="ECO:0000256" key="5">
    <source>
        <dbReference type="ARBA" id="ARBA00022970"/>
    </source>
</evidence>
<keyword evidence="4 11" id="KW-0812">Transmembrane</keyword>
<reference evidence="13" key="1">
    <citation type="journal article" date="2023" name="Mol. Biol. Evol.">
        <title>Third-Generation Sequencing Reveals the Adaptive Role of the Epigenome in Three Deep-Sea Polychaetes.</title>
        <authorList>
            <person name="Perez M."/>
            <person name="Aroh O."/>
            <person name="Sun Y."/>
            <person name="Lan Y."/>
            <person name="Juniper S.K."/>
            <person name="Young C.R."/>
            <person name="Angers B."/>
            <person name="Qian P.Y."/>
        </authorList>
    </citation>
    <scope>NUCLEOTIDE SEQUENCE</scope>
    <source>
        <strain evidence="13">P08H-3</strain>
    </source>
</reference>
<dbReference type="Pfam" id="PF01490">
    <property type="entry name" value="Aa_trans"/>
    <property type="match status" value="1"/>
</dbReference>
<evidence type="ECO:0000256" key="3">
    <source>
        <dbReference type="ARBA" id="ARBA00022448"/>
    </source>
</evidence>
<feature type="transmembrane region" description="Helical" evidence="11">
    <location>
        <begin position="174"/>
        <end position="192"/>
    </location>
</feature>
<evidence type="ECO:0000256" key="4">
    <source>
        <dbReference type="ARBA" id="ARBA00022692"/>
    </source>
</evidence>
<dbReference type="InterPro" id="IPR013057">
    <property type="entry name" value="AA_transpt_TM"/>
</dbReference>
<gene>
    <name evidence="13" type="ORF">LSH36_1426g00014</name>
</gene>
<feature type="transmembrane region" description="Helical" evidence="11">
    <location>
        <begin position="204"/>
        <end position="225"/>
    </location>
</feature>
<organism evidence="13 14">
    <name type="scientific">Paralvinella palmiformis</name>
    <dbReference type="NCBI Taxonomy" id="53620"/>
    <lineage>
        <taxon>Eukaryota</taxon>
        <taxon>Metazoa</taxon>
        <taxon>Spiralia</taxon>
        <taxon>Lophotrochozoa</taxon>
        <taxon>Annelida</taxon>
        <taxon>Polychaeta</taxon>
        <taxon>Sedentaria</taxon>
        <taxon>Canalipalpata</taxon>
        <taxon>Terebellida</taxon>
        <taxon>Terebelliformia</taxon>
        <taxon>Alvinellidae</taxon>
        <taxon>Paralvinella</taxon>
    </lineage>
</organism>
<comment type="caution">
    <text evidence="13">The sequence shown here is derived from an EMBL/GenBank/DDBJ whole genome shotgun (WGS) entry which is preliminary data.</text>
</comment>
<dbReference type="PANTHER" id="PTHR22950:SF458">
    <property type="entry name" value="SODIUM-COUPLED NEUTRAL AMINO ACID TRANSPORTER 11-RELATED"/>
    <property type="match status" value="1"/>
</dbReference>